<proteinExistence type="predicted"/>
<keyword evidence="1" id="KW-1015">Disulfide bond</keyword>
<keyword evidence="1" id="KW-0245">EGF-like domain</keyword>
<accession>A0A8W8IMG6</accession>
<comment type="caution">
    <text evidence="1">Lacks conserved residue(s) required for the propagation of feature annotation.</text>
</comment>
<evidence type="ECO:0000313" key="4">
    <source>
        <dbReference type="EnsemblMetazoa" id="G15009.1:cds"/>
    </source>
</evidence>
<name>A0A8W8IMG6_MAGGI</name>
<feature type="signal peptide" evidence="2">
    <location>
        <begin position="1"/>
        <end position="17"/>
    </location>
</feature>
<dbReference type="AlphaFoldDB" id="A0A8W8IMG6"/>
<dbReference type="PROSITE" id="PS00022">
    <property type="entry name" value="EGF_1"/>
    <property type="match status" value="1"/>
</dbReference>
<reference evidence="4" key="1">
    <citation type="submission" date="2022-08" db="UniProtKB">
        <authorList>
            <consortium name="EnsemblMetazoa"/>
        </authorList>
    </citation>
    <scope>IDENTIFICATION</scope>
    <source>
        <strain evidence="4">05x7-T-G4-1.051#20</strain>
    </source>
</reference>
<evidence type="ECO:0000259" key="3">
    <source>
        <dbReference type="PROSITE" id="PS50026"/>
    </source>
</evidence>
<evidence type="ECO:0000256" key="2">
    <source>
        <dbReference type="SAM" id="SignalP"/>
    </source>
</evidence>
<sequence length="281" mass="32450">MVSWIPCLVLMLHLSAASESEYFSQNEEISQRSTETCNSVCVRYPYFCHGRGLCVDGNTTWTVQCLCDGHYWGRRCQFNSECEHYDNEECFFKNIIGKHSLFNNKIWFPDNTKQGAVITMESKNVAIKNNYRLVLSYSMSVWETDYKTRHPVFKSPREFDAIEIKTRLCGNVGQTPPCWGNNSGPHCSAPPDSRPCVWASHLVYAYHVTDAYSDDWQRTTCIDVSPKCQHRHYFQFGLKAKCNNKNGCNTRWNNSWTKGTTLYHFSVKVEPGTCQDREGNH</sequence>
<feature type="disulfide bond" evidence="1">
    <location>
        <begin position="67"/>
        <end position="76"/>
    </location>
</feature>
<organism evidence="4 5">
    <name type="scientific">Magallana gigas</name>
    <name type="common">Pacific oyster</name>
    <name type="synonym">Crassostrea gigas</name>
    <dbReference type="NCBI Taxonomy" id="29159"/>
    <lineage>
        <taxon>Eukaryota</taxon>
        <taxon>Metazoa</taxon>
        <taxon>Spiralia</taxon>
        <taxon>Lophotrochozoa</taxon>
        <taxon>Mollusca</taxon>
        <taxon>Bivalvia</taxon>
        <taxon>Autobranchia</taxon>
        <taxon>Pteriomorphia</taxon>
        <taxon>Ostreida</taxon>
        <taxon>Ostreoidea</taxon>
        <taxon>Ostreidae</taxon>
        <taxon>Magallana</taxon>
    </lineage>
</organism>
<evidence type="ECO:0000256" key="1">
    <source>
        <dbReference type="PROSITE-ProRule" id="PRU00076"/>
    </source>
</evidence>
<protein>
    <recommendedName>
        <fullName evidence="3">EGF-like domain-containing protein</fullName>
    </recommendedName>
</protein>
<keyword evidence="5" id="KW-1185">Reference proteome</keyword>
<feature type="domain" description="EGF-like" evidence="3">
    <location>
        <begin position="38"/>
        <end position="77"/>
    </location>
</feature>
<dbReference type="OrthoDB" id="10473006at2759"/>
<dbReference type="EnsemblMetazoa" id="G15009.1">
    <property type="protein sequence ID" value="G15009.1:cds"/>
    <property type="gene ID" value="G15009"/>
</dbReference>
<dbReference type="Proteomes" id="UP000005408">
    <property type="component" value="Unassembled WGS sequence"/>
</dbReference>
<keyword evidence="2" id="KW-0732">Signal</keyword>
<feature type="chain" id="PRO_5036451211" description="EGF-like domain-containing protein" evidence="2">
    <location>
        <begin position="18"/>
        <end position="281"/>
    </location>
</feature>
<feature type="disulfide bond" evidence="1">
    <location>
        <begin position="48"/>
        <end position="65"/>
    </location>
</feature>
<evidence type="ECO:0000313" key="5">
    <source>
        <dbReference type="Proteomes" id="UP000005408"/>
    </source>
</evidence>
<dbReference type="InterPro" id="IPR000742">
    <property type="entry name" value="EGF"/>
</dbReference>
<dbReference type="PROSITE" id="PS50026">
    <property type="entry name" value="EGF_3"/>
    <property type="match status" value="1"/>
</dbReference>